<evidence type="ECO:0000313" key="2">
    <source>
        <dbReference type="EMBL" id="KAF5710717.1"/>
    </source>
</evidence>
<comment type="caution">
    <text evidence="2">The sequence shown here is derived from an EMBL/GenBank/DDBJ whole genome shotgun (WGS) entry which is preliminary data.</text>
</comment>
<reference evidence="2 3" key="1">
    <citation type="submission" date="2020-05" db="EMBL/GenBank/DDBJ databases">
        <title>Identification and distribution of gene clusters putatively required for synthesis of sphingolipid metabolism inhibitors in phylogenetically diverse species of the filamentous fungus Fusarium.</title>
        <authorList>
            <person name="Kim H.-S."/>
            <person name="Busman M."/>
            <person name="Brown D.W."/>
            <person name="Divon H."/>
            <person name="Uhlig S."/>
            <person name="Proctor R.H."/>
        </authorList>
    </citation>
    <scope>NUCLEOTIDE SEQUENCE [LARGE SCALE GENOMIC DNA]</scope>
    <source>
        <strain evidence="2 3">NRRL 66235</strain>
    </source>
</reference>
<proteinExistence type="predicted"/>
<evidence type="ECO:0000256" key="1">
    <source>
        <dbReference type="SAM" id="MobiDB-lite"/>
    </source>
</evidence>
<protein>
    <submittedName>
        <fullName evidence="2">Uncharacterized protein</fullName>
    </submittedName>
</protein>
<feature type="region of interest" description="Disordered" evidence="1">
    <location>
        <begin position="59"/>
        <end position="156"/>
    </location>
</feature>
<evidence type="ECO:0000313" key="3">
    <source>
        <dbReference type="Proteomes" id="UP000544331"/>
    </source>
</evidence>
<feature type="compositionally biased region" description="Low complexity" evidence="1">
    <location>
        <begin position="59"/>
        <end position="81"/>
    </location>
</feature>
<organism evidence="2 3">
    <name type="scientific">Fusarium mundagurra</name>
    <dbReference type="NCBI Taxonomy" id="1567541"/>
    <lineage>
        <taxon>Eukaryota</taxon>
        <taxon>Fungi</taxon>
        <taxon>Dikarya</taxon>
        <taxon>Ascomycota</taxon>
        <taxon>Pezizomycotina</taxon>
        <taxon>Sordariomycetes</taxon>
        <taxon>Hypocreomycetidae</taxon>
        <taxon>Hypocreales</taxon>
        <taxon>Nectriaceae</taxon>
        <taxon>Fusarium</taxon>
        <taxon>Fusarium fujikuroi species complex</taxon>
    </lineage>
</organism>
<feature type="compositionally biased region" description="Basic residues" evidence="1">
    <location>
        <begin position="84"/>
        <end position="93"/>
    </location>
</feature>
<dbReference type="Proteomes" id="UP000544331">
    <property type="component" value="Unassembled WGS sequence"/>
</dbReference>
<name>A0A8H5YG40_9HYPO</name>
<accession>A0A8H5YG40</accession>
<feature type="compositionally biased region" description="Low complexity" evidence="1">
    <location>
        <begin position="103"/>
        <end position="122"/>
    </location>
</feature>
<dbReference type="AlphaFoldDB" id="A0A8H5YG40"/>
<gene>
    <name evidence="2" type="ORF">FMUND_9361</name>
</gene>
<dbReference type="EMBL" id="JAAOAN010000322">
    <property type="protein sequence ID" value="KAF5710717.1"/>
    <property type="molecule type" value="Genomic_DNA"/>
</dbReference>
<dbReference type="OrthoDB" id="5106509at2759"/>
<keyword evidence="3" id="KW-1185">Reference proteome</keyword>
<sequence>MTNPNFVSAIISVQDKGMEQAWIKRALEAFPNAESLRHIQGPWDREIPHIDDDELTPASEIQSGASSASSSSDAPIVVSGSRSQSHRHKRHKSGHEGRNKTQSGSGSAPSSSAPSTSGYSAPRSDPSTSSDCKSRRPSNPNKADQPTTTSPDSPNCLSVLCRFKLLPQLPTLASG</sequence>
<feature type="compositionally biased region" description="Polar residues" evidence="1">
    <location>
        <begin position="125"/>
        <end position="156"/>
    </location>
</feature>